<dbReference type="Gene3D" id="3.30.40.10">
    <property type="entry name" value="Zinc/RING finger domain, C3HC4 (zinc finger)"/>
    <property type="match status" value="1"/>
</dbReference>
<feature type="domain" description="RING-type" evidence="5">
    <location>
        <begin position="104"/>
        <end position="147"/>
    </location>
</feature>
<dbReference type="Pfam" id="PF13639">
    <property type="entry name" value="zf-RING_2"/>
    <property type="match status" value="1"/>
</dbReference>
<dbReference type="GO" id="GO:0061630">
    <property type="term" value="F:ubiquitin protein ligase activity"/>
    <property type="evidence" value="ECO:0007669"/>
    <property type="project" value="TreeGrafter"/>
</dbReference>
<keyword evidence="6" id="KW-0808">Transferase</keyword>
<dbReference type="PROSITE" id="PS50089">
    <property type="entry name" value="ZF_RING_2"/>
    <property type="match status" value="1"/>
</dbReference>
<dbReference type="STRING" id="1088818.A0A2I0AXB9"/>
<name>A0A2I0AXB9_9ASPA</name>
<dbReference type="EC" id="2.3.-.-" evidence="6"/>
<dbReference type="GO" id="GO:0008270">
    <property type="term" value="F:zinc ion binding"/>
    <property type="evidence" value="ECO:0007669"/>
    <property type="project" value="UniProtKB-KW"/>
</dbReference>
<dbReference type="InterPro" id="IPR013083">
    <property type="entry name" value="Znf_RING/FYVE/PHD"/>
</dbReference>
<proteinExistence type="predicted"/>
<gene>
    <name evidence="6" type="primary">ATL28</name>
    <name evidence="6" type="ORF">AXF42_Ash021195</name>
</gene>
<evidence type="ECO:0000313" key="6">
    <source>
        <dbReference type="EMBL" id="PKA60184.1"/>
    </source>
</evidence>
<evidence type="ECO:0000256" key="4">
    <source>
        <dbReference type="PROSITE-ProRule" id="PRU00175"/>
    </source>
</evidence>
<dbReference type="InterPro" id="IPR001841">
    <property type="entry name" value="Znf_RING"/>
</dbReference>
<reference evidence="6 7" key="1">
    <citation type="journal article" date="2017" name="Nature">
        <title>The Apostasia genome and the evolution of orchids.</title>
        <authorList>
            <person name="Zhang G.Q."/>
            <person name="Liu K.W."/>
            <person name="Li Z."/>
            <person name="Lohaus R."/>
            <person name="Hsiao Y.Y."/>
            <person name="Niu S.C."/>
            <person name="Wang J.Y."/>
            <person name="Lin Y.C."/>
            <person name="Xu Q."/>
            <person name="Chen L.J."/>
            <person name="Yoshida K."/>
            <person name="Fujiwara S."/>
            <person name="Wang Z.W."/>
            <person name="Zhang Y.Q."/>
            <person name="Mitsuda N."/>
            <person name="Wang M."/>
            <person name="Liu G.H."/>
            <person name="Pecoraro L."/>
            <person name="Huang H.X."/>
            <person name="Xiao X.J."/>
            <person name="Lin M."/>
            <person name="Wu X.Y."/>
            <person name="Wu W.L."/>
            <person name="Chen Y.Y."/>
            <person name="Chang S.B."/>
            <person name="Sakamoto S."/>
            <person name="Ohme-Takagi M."/>
            <person name="Yagi M."/>
            <person name="Zeng S.J."/>
            <person name="Shen C.Y."/>
            <person name="Yeh C.M."/>
            <person name="Luo Y.B."/>
            <person name="Tsai W.C."/>
            <person name="Van de Peer Y."/>
            <person name="Liu Z.J."/>
        </authorList>
    </citation>
    <scope>NUCLEOTIDE SEQUENCE [LARGE SCALE GENOMIC DNA]</scope>
    <source>
        <strain evidence="7">cv. Shenzhen</strain>
        <tissue evidence="6">Stem</tissue>
    </source>
</reference>
<dbReference type="EMBL" id="KZ451940">
    <property type="protein sequence ID" value="PKA60184.1"/>
    <property type="molecule type" value="Genomic_DNA"/>
</dbReference>
<dbReference type="GO" id="GO:0016567">
    <property type="term" value="P:protein ubiquitination"/>
    <property type="evidence" value="ECO:0007669"/>
    <property type="project" value="TreeGrafter"/>
</dbReference>
<evidence type="ECO:0000259" key="5">
    <source>
        <dbReference type="PROSITE" id="PS50089"/>
    </source>
</evidence>
<accession>A0A2I0AXB9</accession>
<organism evidence="6 7">
    <name type="scientific">Apostasia shenzhenica</name>
    <dbReference type="NCBI Taxonomy" id="1088818"/>
    <lineage>
        <taxon>Eukaryota</taxon>
        <taxon>Viridiplantae</taxon>
        <taxon>Streptophyta</taxon>
        <taxon>Embryophyta</taxon>
        <taxon>Tracheophyta</taxon>
        <taxon>Spermatophyta</taxon>
        <taxon>Magnoliopsida</taxon>
        <taxon>Liliopsida</taxon>
        <taxon>Asparagales</taxon>
        <taxon>Orchidaceae</taxon>
        <taxon>Apostasioideae</taxon>
        <taxon>Apostasia</taxon>
    </lineage>
</organism>
<evidence type="ECO:0000256" key="3">
    <source>
        <dbReference type="ARBA" id="ARBA00022833"/>
    </source>
</evidence>
<dbReference type="AlphaFoldDB" id="A0A2I0AXB9"/>
<evidence type="ECO:0000256" key="1">
    <source>
        <dbReference type="ARBA" id="ARBA00022723"/>
    </source>
</evidence>
<dbReference type="SMART" id="SM00184">
    <property type="entry name" value="RING"/>
    <property type="match status" value="1"/>
</dbReference>
<keyword evidence="6" id="KW-0012">Acyltransferase</keyword>
<keyword evidence="7" id="KW-1185">Reference proteome</keyword>
<evidence type="ECO:0000313" key="7">
    <source>
        <dbReference type="Proteomes" id="UP000236161"/>
    </source>
</evidence>
<keyword evidence="2 4" id="KW-0863">Zinc-finger</keyword>
<sequence>MGVGFVFSSADAIPKWLIVALHLLDILLYSSAAVLHRLGLNPCFEAEHPPWEYSGLHLSGVGPQQAVAATPESVKRRMPVDEYWSLVKRNGGCGGNQAAPPAACAVCLQPLEARDEVRDLGTCRHPFHVACIDRWVDMGRFTCPLCRGTLLPPPHRRTSAAAGLLALLKLLVPSSGEV</sequence>
<dbReference type="PANTHER" id="PTHR45969:SF81">
    <property type="entry name" value="OS08G0157400 PROTEIN"/>
    <property type="match status" value="1"/>
</dbReference>
<dbReference type="Proteomes" id="UP000236161">
    <property type="component" value="Unassembled WGS sequence"/>
</dbReference>
<dbReference type="SUPFAM" id="SSF57850">
    <property type="entry name" value="RING/U-box"/>
    <property type="match status" value="1"/>
</dbReference>
<dbReference type="OrthoDB" id="8062037at2759"/>
<keyword evidence="1" id="KW-0479">Metal-binding</keyword>
<evidence type="ECO:0000256" key="2">
    <source>
        <dbReference type="ARBA" id="ARBA00022771"/>
    </source>
</evidence>
<keyword evidence="3" id="KW-0862">Zinc</keyword>
<protein>
    <submittedName>
        <fullName evidence="6">RING-H2 finger protein ATL28</fullName>
        <ecNumber evidence="6">2.3.-.-</ecNumber>
    </submittedName>
</protein>
<dbReference type="PANTHER" id="PTHR45969">
    <property type="entry name" value="RING ZINC FINGER PROTEIN-RELATED"/>
    <property type="match status" value="1"/>
</dbReference>